<evidence type="ECO:0000313" key="3">
    <source>
        <dbReference type="EMBL" id="KAH6887479.1"/>
    </source>
</evidence>
<evidence type="ECO:0000313" key="4">
    <source>
        <dbReference type="Proteomes" id="UP000777438"/>
    </source>
</evidence>
<dbReference type="SUPFAM" id="SSF56801">
    <property type="entry name" value="Acetyl-CoA synthetase-like"/>
    <property type="match status" value="1"/>
</dbReference>
<dbReference type="InterPro" id="IPR045851">
    <property type="entry name" value="AMP-bd_C_sf"/>
</dbReference>
<comment type="caution">
    <text evidence="3">The sequence shown here is derived from an EMBL/GenBank/DDBJ whole genome shotgun (WGS) entry which is preliminary data.</text>
</comment>
<feature type="domain" description="AMP-binding enzyme C-terminal" evidence="2">
    <location>
        <begin position="478"/>
        <end position="562"/>
    </location>
</feature>
<reference evidence="3 4" key="1">
    <citation type="journal article" date="2021" name="Nat. Commun.">
        <title>Genetic determinants of endophytism in the Arabidopsis root mycobiome.</title>
        <authorList>
            <person name="Mesny F."/>
            <person name="Miyauchi S."/>
            <person name="Thiergart T."/>
            <person name="Pickel B."/>
            <person name="Atanasova L."/>
            <person name="Karlsson M."/>
            <person name="Huettel B."/>
            <person name="Barry K.W."/>
            <person name="Haridas S."/>
            <person name="Chen C."/>
            <person name="Bauer D."/>
            <person name="Andreopoulos W."/>
            <person name="Pangilinan J."/>
            <person name="LaButti K."/>
            <person name="Riley R."/>
            <person name="Lipzen A."/>
            <person name="Clum A."/>
            <person name="Drula E."/>
            <person name="Henrissat B."/>
            <person name="Kohler A."/>
            <person name="Grigoriev I.V."/>
            <person name="Martin F.M."/>
            <person name="Hacquard S."/>
        </authorList>
    </citation>
    <scope>NUCLEOTIDE SEQUENCE [LARGE SCALE GENOMIC DNA]</scope>
    <source>
        <strain evidence="3 4">MPI-CAGE-CH-0241</strain>
    </source>
</reference>
<proteinExistence type="predicted"/>
<evidence type="ECO:0000259" key="2">
    <source>
        <dbReference type="Pfam" id="PF13193"/>
    </source>
</evidence>
<dbReference type="PROSITE" id="PS00455">
    <property type="entry name" value="AMP_BINDING"/>
    <property type="match status" value="1"/>
</dbReference>
<dbReference type="Gene3D" id="3.40.50.12780">
    <property type="entry name" value="N-terminal domain of ligase-like"/>
    <property type="match status" value="1"/>
</dbReference>
<name>A0A9P8W2G4_9HYPO</name>
<evidence type="ECO:0000259" key="1">
    <source>
        <dbReference type="Pfam" id="PF00501"/>
    </source>
</evidence>
<dbReference type="GO" id="GO:0031956">
    <property type="term" value="F:medium-chain fatty acid-CoA ligase activity"/>
    <property type="evidence" value="ECO:0007669"/>
    <property type="project" value="TreeGrafter"/>
</dbReference>
<dbReference type="Pfam" id="PF00501">
    <property type="entry name" value="AMP-binding"/>
    <property type="match status" value="1"/>
</dbReference>
<feature type="domain" description="AMP-dependent synthetase/ligase" evidence="1">
    <location>
        <begin position="41"/>
        <end position="423"/>
    </location>
</feature>
<protein>
    <submittedName>
        <fullName evidence="3">Uncharacterized protein</fullName>
    </submittedName>
</protein>
<sequence length="583" mass="63909">MEVPQAPPTDIPFEQSGRRLSVVFGPSDPPLLETTLGAFIQEQVSRYRNHDAVIVPWQSARRTYQDLADRSKLVAKSLLGAGLKRGDCVAIMAGNCYEYVEIFLGGARIGCPVVVLNTTFSPGELQKAISRVKCKVLFIARNVGSRSLRGHADSLLRSSRQFRHLVFLGKEITREKADRMQAYESFISGDSLTSINEAILEEAEQKVENSDVLNLQFTSGTTGFPKAASLTHRNLLNDGRFVGRAMRLTENDVICCPPPLFHCFGLVMGFLAAFCHGSSIVFPSDSFNPHKTLESVFRLKATALLGVPTMFLAELEALEKTKQQLTTVRTGLIAGAPVSPVVMESIRKKMNIPGMLIAYGMTETSPVTFITSLDDSTDKMFNSIGRVLPHTGAKVIDGNGQPVPVGARGEICTSGFALQKGYWDDDDKTSEVMKQDENGVVWMHTGDEGFVDAEGYGHITGRIKDLIIRGGENISPGEIEDRLLKNPAVGECCVVGLEDKKYGEVVACFLRAAANDSSTRLSDEQVRAWISQKLDRIKEPKYVFWVGDADVGSDIPKTGSGKYQKHLVRALGNSLVKRRMAKL</sequence>
<dbReference type="Gene3D" id="3.30.300.30">
    <property type="match status" value="1"/>
</dbReference>
<dbReference type="PANTHER" id="PTHR43201:SF6">
    <property type="entry name" value="ACYL COA SYNTHETASE (EUROFUNG)"/>
    <property type="match status" value="1"/>
</dbReference>
<gene>
    <name evidence="3" type="ORF">B0T10DRAFT_574487</name>
</gene>
<dbReference type="InterPro" id="IPR042099">
    <property type="entry name" value="ANL_N_sf"/>
</dbReference>
<dbReference type="AlphaFoldDB" id="A0A9P8W2G4"/>
<dbReference type="Proteomes" id="UP000777438">
    <property type="component" value="Unassembled WGS sequence"/>
</dbReference>
<organism evidence="3 4">
    <name type="scientific">Thelonectria olida</name>
    <dbReference type="NCBI Taxonomy" id="1576542"/>
    <lineage>
        <taxon>Eukaryota</taxon>
        <taxon>Fungi</taxon>
        <taxon>Dikarya</taxon>
        <taxon>Ascomycota</taxon>
        <taxon>Pezizomycotina</taxon>
        <taxon>Sordariomycetes</taxon>
        <taxon>Hypocreomycetidae</taxon>
        <taxon>Hypocreales</taxon>
        <taxon>Nectriaceae</taxon>
        <taxon>Thelonectria</taxon>
    </lineage>
</organism>
<dbReference type="GO" id="GO:0006631">
    <property type="term" value="P:fatty acid metabolic process"/>
    <property type="evidence" value="ECO:0007669"/>
    <property type="project" value="TreeGrafter"/>
</dbReference>
<keyword evidence="4" id="KW-1185">Reference proteome</keyword>
<dbReference type="InterPro" id="IPR020845">
    <property type="entry name" value="AMP-binding_CS"/>
</dbReference>
<dbReference type="Pfam" id="PF13193">
    <property type="entry name" value="AMP-binding_C"/>
    <property type="match status" value="1"/>
</dbReference>
<dbReference type="PANTHER" id="PTHR43201">
    <property type="entry name" value="ACYL-COA SYNTHETASE"/>
    <property type="match status" value="1"/>
</dbReference>
<dbReference type="OrthoDB" id="10253115at2759"/>
<dbReference type="InterPro" id="IPR000873">
    <property type="entry name" value="AMP-dep_synth/lig_dom"/>
</dbReference>
<dbReference type="EMBL" id="JAGPYM010000014">
    <property type="protein sequence ID" value="KAH6887479.1"/>
    <property type="molecule type" value="Genomic_DNA"/>
</dbReference>
<accession>A0A9P8W2G4</accession>
<dbReference type="InterPro" id="IPR025110">
    <property type="entry name" value="AMP-bd_C"/>
</dbReference>